<name>I1XLT5_METNJ</name>
<dbReference type="HOGENOM" id="CLU_3312591_0_0_6"/>
<reference evidence="2 3" key="1">
    <citation type="journal article" date="2012" name="J. Bacteriol.">
        <title>Complete genome sequences of Methylophaga sp. strain JAM1 and Methylophaga sp. strain JAM7.</title>
        <authorList>
            <person name="Villeneuve C."/>
            <person name="Martineau C."/>
            <person name="Mauffrey F."/>
            <person name="Villemur R."/>
        </authorList>
    </citation>
    <scope>NUCLEOTIDE SEQUENCE [LARGE SCALE GENOMIC DNA]</scope>
    <source>
        <strain evidence="2 3">JAM1</strain>
    </source>
</reference>
<dbReference type="EMBL" id="CP003390">
    <property type="protein sequence ID" value="AFI85354.1"/>
    <property type="molecule type" value="Genomic_DNA"/>
</dbReference>
<evidence type="ECO:0000313" key="2">
    <source>
        <dbReference type="EMBL" id="AFI85354.1"/>
    </source>
</evidence>
<dbReference type="Proteomes" id="UP000009144">
    <property type="component" value="Chromosome"/>
</dbReference>
<reference evidence="2 3" key="2">
    <citation type="journal article" date="2013" name="Int. J. Syst. Evol. Microbiol.">
        <title>Methylophaga nitratireducenticrescens sp. nov. and Methylophaga frappieri sp. nov., isolated from the biofilm of the methanol-fed denitrification system treating the seawater at the Montreal Biodome.</title>
        <authorList>
            <person name="Villeneuve C."/>
            <person name="Martineau C."/>
            <person name="Mauffrey F."/>
            <person name="Villemur R."/>
        </authorList>
    </citation>
    <scope>NUCLEOTIDE SEQUENCE [LARGE SCALE GENOMIC DNA]</scope>
    <source>
        <strain evidence="2 3">JAM1</strain>
    </source>
</reference>
<gene>
    <name evidence="2" type="ordered locus">Q7A_2561</name>
</gene>
<dbReference type="STRING" id="754476.Q7A_2561"/>
<feature type="region of interest" description="Disordered" evidence="1">
    <location>
        <begin position="1"/>
        <end position="39"/>
    </location>
</feature>
<dbReference type="PATRIC" id="fig|754476.3.peg.2515"/>
<evidence type="ECO:0000313" key="3">
    <source>
        <dbReference type="Proteomes" id="UP000009144"/>
    </source>
</evidence>
<accession>I1XLT5</accession>
<sequence>MTESHTEEPSVVSSSMDVGQRLREAREEKKSPSLMPQHN</sequence>
<dbReference type="AlphaFoldDB" id="I1XLT5"/>
<feature type="compositionally biased region" description="Basic and acidic residues" evidence="1">
    <location>
        <begin position="20"/>
        <end position="31"/>
    </location>
</feature>
<protein>
    <submittedName>
        <fullName evidence="2">Uncharacterized protein</fullName>
    </submittedName>
</protein>
<evidence type="ECO:0000256" key="1">
    <source>
        <dbReference type="SAM" id="MobiDB-lite"/>
    </source>
</evidence>
<keyword evidence="3" id="KW-1185">Reference proteome</keyword>
<proteinExistence type="predicted"/>
<organism evidence="2 3">
    <name type="scientific">Methylophaga nitratireducenticrescens</name>
    <dbReference type="NCBI Taxonomy" id="754476"/>
    <lineage>
        <taxon>Bacteria</taxon>
        <taxon>Pseudomonadati</taxon>
        <taxon>Pseudomonadota</taxon>
        <taxon>Gammaproteobacteria</taxon>
        <taxon>Thiotrichales</taxon>
        <taxon>Piscirickettsiaceae</taxon>
        <taxon>Methylophaga</taxon>
    </lineage>
</organism>